<dbReference type="SUPFAM" id="SSF53649">
    <property type="entry name" value="Alkaline phosphatase-like"/>
    <property type="match status" value="1"/>
</dbReference>
<dbReference type="GO" id="GO:0016787">
    <property type="term" value="F:hydrolase activity"/>
    <property type="evidence" value="ECO:0007669"/>
    <property type="project" value="UniProtKB-ARBA"/>
</dbReference>
<evidence type="ECO:0000313" key="2">
    <source>
        <dbReference type="Proteomes" id="UP001196509"/>
    </source>
</evidence>
<dbReference type="EMBL" id="JAICBX010000001">
    <property type="protein sequence ID" value="MBW8636278.1"/>
    <property type="molecule type" value="Genomic_DNA"/>
</dbReference>
<dbReference type="InterPro" id="IPR017850">
    <property type="entry name" value="Alkaline_phosphatase_core_sf"/>
</dbReference>
<protein>
    <submittedName>
        <fullName evidence="1">Alkaline phosphatase family protein</fullName>
    </submittedName>
</protein>
<dbReference type="PANTHER" id="PTHR10151">
    <property type="entry name" value="ECTONUCLEOTIDE PYROPHOSPHATASE/PHOSPHODIESTERASE"/>
    <property type="match status" value="1"/>
</dbReference>
<comment type="caution">
    <text evidence="1">The sequence shown here is derived from an EMBL/GenBank/DDBJ whole genome shotgun (WGS) entry which is preliminary data.</text>
</comment>
<sequence length="491" mass="52141">MSIQARKAVICVFDGLRPDMVSKETTPNLWRFAADGAWLRQARSVFPSMTRVATTSFATGSKPQTHGVVNNAFFHRPVIADTALDTSRADHLALAEKFHEGRFVEAAGLGCALAKAGKSFCVVHSGSAGSAYLVNHRASHNGQWTFSIHGREFTRTPGAVDEVIERFGPPPRSNGAPKFQEADYATRVMTDHVLARLQPDVALIWFSEPDTSYHYRRIGSRDSLDVTRKVDACFGSILDAIYSGPDAADTLVVAMSDHGQISMTGEFDLIGALKERGFKATDRMEEGAEVLATHGSVSGLSLVNPDAIRLQDLAATLMHMPQTGMVFSRDGENGDAAIAGTLAYSLIGIDHPRAPDLFWIALSSAAPDLSGAPGTGLFTGGVGVPIGGGMHGGLNPHELNTMLAFGGAGIESVGQIDDATDLTAIAPTVLAMMGVAAPDTMTGKPIAAVTGQARPRSTRRRIEAEFNGFRQSLDIVELENSNIVLGGGREV</sequence>
<keyword evidence="2" id="KW-1185">Reference proteome</keyword>
<dbReference type="RefSeq" id="WP_220226976.1">
    <property type="nucleotide sequence ID" value="NZ_JAICBX010000001.1"/>
</dbReference>
<dbReference type="Pfam" id="PF01663">
    <property type="entry name" value="Phosphodiest"/>
    <property type="match status" value="1"/>
</dbReference>
<dbReference type="Proteomes" id="UP001196509">
    <property type="component" value="Unassembled WGS sequence"/>
</dbReference>
<dbReference type="PANTHER" id="PTHR10151:SF120">
    <property type="entry name" value="BIS(5'-ADENOSYL)-TRIPHOSPHATASE"/>
    <property type="match status" value="1"/>
</dbReference>
<accession>A0AAE3D010</accession>
<dbReference type="Gene3D" id="3.40.720.10">
    <property type="entry name" value="Alkaline Phosphatase, subunit A"/>
    <property type="match status" value="2"/>
</dbReference>
<dbReference type="InterPro" id="IPR002591">
    <property type="entry name" value="Phosphodiest/P_Trfase"/>
</dbReference>
<organism evidence="1 2">
    <name type="scientific">Flavimaribacter sediminis</name>
    <dbReference type="NCBI Taxonomy" id="2865987"/>
    <lineage>
        <taxon>Bacteria</taxon>
        <taxon>Pseudomonadati</taxon>
        <taxon>Pseudomonadota</taxon>
        <taxon>Alphaproteobacteria</taxon>
        <taxon>Hyphomicrobiales</taxon>
        <taxon>Rhizobiaceae</taxon>
        <taxon>Flavimaribacter</taxon>
    </lineage>
</organism>
<evidence type="ECO:0000313" key="1">
    <source>
        <dbReference type="EMBL" id="MBW8636278.1"/>
    </source>
</evidence>
<dbReference type="AlphaFoldDB" id="A0AAE3D010"/>
<name>A0AAE3D010_9HYPH</name>
<gene>
    <name evidence="1" type="ORF">K1W69_03680</name>
</gene>
<proteinExistence type="predicted"/>
<reference evidence="1" key="1">
    <citation type="submission" date="2021-08" db="EMBL/GenBank/DDBJ databases">
        <title>Hoeflea bacterium WL0058 sp. nov., isolated from the sediment.</title>
        <authorList>
            <person name="Wang L."/>
            <person name="Zhang D."/>
        </authorList>
    </citation>
    <scope>NUCLEOTIDE SEQUENCE</scope>
    <source>
        <strain evidence="1">WL0058</strain>
    </source>
</reference>